<gene>
    <name evidence="1" type="ORF">CYFUS_002648</name>
</gene>
<organism evidence="1 2">
    <name type="scientific">Cystobacter fuscus</name>
    <dbReference type="NCBI Taxonomy" id="43"/>
    <lineage>
        <taxon>Bacteria</taxon>
        <taxon>Pseudomonadati</taxon>
        <taxon>Myxococcota</taxon>
        <taxon>Myxococcia</taxon>
        <taxon>Myxococcales</taxon>
        <taxon>Cystobacterineae</taxon>
        <taxon>Archangiaceae</taxon>
        <taxon>Cystobacter</taxon>
    </lineage>
</organism>
<dbReference type="RefSeq" id="WP_198317017.1">
    <property type="nucleotide sequence ID" value="NZ_CP022098.1"/>
</dbReference>
<proteinExistence type="predicted"/>
<dbReference type="KEGG" id="cfus:CYFUS_002648"/>
<dbReference type="Proteomes" id="UP000217257">
    <property type="component" value="Chromosome"/>
</dbReference>
<dbReference type="EMBL" id="CP022098">
    <property type="protein sequence ID" value="ATB37227.1"/>
    <property type="molecule type" value="Genomic_DNA"/>
</dbReference>
<sequence>MLPPQRWLSPDEAAAYLRPYTAFRRVGARIGMDVDPQVLSFGSNNSGAGLFSGGRVPSLSLVNPKGSTFIEGDLYVDGWLENPGGLVFVRGNLMAQTLYTSGYLVVLGELRVRRLFGEDEPLGTYVFGDAYVESAIFNHNHSFDVWGKAELGDLVHDETHGREAVRERLAAQGVLSAPRNEDFLVDVQMGLRNQAERWGALPEDWVARRYTPKPGDIDAGKLPPPRLGVVLELERWLATTQLTQRQQLEELRAHWLSRLTDAEVRPEATRIIRKAINSKKLAEERDALLRTLE</sequence>
<evidence type="ECO:0000313" key="1">
    <source>
        <dbReference type="EMBL" id="ATB37227.1"/>
    </source>
</evidence>
<evidence type="ECO:0000313" key="2">
    <source>
        <dbReference type="Proteomes" id="UP000217257"/>
    </source>
</evidence>
<name>A0A250J1A4_9BACT</name>
<dbReference type="AlphaFoldDB" id="A0A250J1A4"/>
<accession>A0A250J1A4</accession>
<reference evidence="1 2" key="1">
    <citation type="submission" date="2017-06" db="EMBL/GenBank/DDBJ databases">
        <title>Sequencing and comparative analysis of myxobacterial genomes.</title>
        <authorList>
            <person name="Rupp O."/>
            <person name="Goesmann A."/>
            <person name="Sogaard-Andersen L."/>
        </authorList>
    </citation>
    <scope>NUCLEOTIDE SEQUENCE [LARGE SCALE GENOMIC DNA]</scope>
    <source>
        <strain evidence="1 2">DSM 52655</strain>
    </source>
</reference>
<protein>
    <submittedName>
        <fullName evidence="1">Uncharacterized protein</fullName>
    </submittedName>
</protein>